<comment type="subcellular location">
    <subcellularLocation>
        <location evidence="1">Cell inner membrane</location>
        <topology evidence="1">Single-pass membrane protein</topology>
    </subcellularLocation>
</comment>
<dbReference type="RefSeq" id="WP_136006992.1">
    <property type="nucleotide sequence ID" value="NZ_SRYW01000023.1"/>
</dbReference>
<dbReference type="GO" id="GO:0005886">
    <property type="term" value="C:plasma membrane"/>
    <property type="evidence" value="ECO:0007669"/>
    <property type="project" value="UniProtKB-SubCell"/>
</dbReference>
<organism evidence="12 13">
    <name type="scientific">Stenotrophomonas maltophilia</name>
    <name type="common">Pseudomonas maltophilia</name>
    <name type="synonym">Xanthomonas maltophilia</name>
    <dbReference type="NCBI Taxonomy" id="40324"/>
    <lineage>
        <taxon>Bacteria</taxon>
        <taxon>Pseudomonadati</taxon>
        <taxon>Pseudomonadota</taxon>
        <taxon>Gammaproteobacteria</taxon>
        <taxon>Lysobacterales</taxon>
        <taxon>Lysobacteraceae</taxon>
        <taxon>Stenotrophomonas</taxon>
        <taxon>Stenotrophomonas maltophilia group</taxon>
    </lineage>
</organism>
<name>A0A4S2CSK7_STEMA</name>
<dbReference type="GO" id="GO:0015627">
    <property type="term" value="C:type II protein secretion system complex"/>
    <property type="evidence" value="ECO:0007669"/>
    <property type="project" value="InterPro"/>
</dbReference>
<keyword evidence="7" id="KW-1133">Transmembrane helix</keyword>
<keyword evidence="6" id="KW-0812">Transmembrane</keyword>
<evidence type="ECO:0000256" key="7">
    <source>
        <dbReference type="ARBA" id="ARBA00022989"/>
    </source>
</evidence>
<dbReference type="AlphaFoldDB" id="A0A4S2CSK7"/>
<evidence type="ECO:0000256" key="1">
    <source>
        <dbReference type="ARBA" id="ARBA00004377"/>
    </source>
</evidence>
<evidence type="ECO:0000259" key="11">
    <source>
        <dbReference type="Pfam" id="PF12019"/>
    </source>
</evidence>
<dbReference type="Gene3D" id="3.55.40.10">
    <property type="entry name" value="minor pseudopilin epsh domain"/>
    <property type="match status" value="1"/>
</dbReference>
<feature type="domain" description="General secretion pathway GspH" evidence="11">
    <location>
        <begin position="52"/>
        <end position="164"/>
    </location>
</feature>
<evidence type="ECO:0000256" key="8">
    <source>
        <dbReference type="ARBA" id="ARBA00023136"/>
    </source>
</evidence>
<keyword evidence="5" id="KW-0997">Cell inner membrane</keyword>
<reference evidence="12 13" key="1">
    <citation type="submission" date="2019-04" db="EMBL/GenBank/DDBJ databases">
        <title>Microbes associate with the intestines of laboratory mice.</title>
        <authorList>
            <person name="Navarre W."/>
            <person name="Wong E."/>
            <person name="Huang K."/>
            <person name="Tropini C."/>
            <person name="Ng K."/>
            <person name="Yu B."/>
        </authorList>
    </citation>
    <scope>NUCLEOTIDE SEQUENCE [LARGE SCALE GENOMIC DNA]</scope>
    <source>
        <strain evidence="12 13">NM62_B4-13</strain>
    </source>
</reference>
<dbReference type="SUPFAM" id="SSF54523">
    <property type="entry name" value="Pili subunits"/>
    <property type="match status" value="1"/>
</dbReference>
<dbReference type="Proteomes" id="UP000306631">
    <property type="component" value="Unassembled WGS sequence"/>
</dbReference>
<evidence type="ECO:0000313" key="12">
    <source>
        <dbReference type="EMBL" id="TGY31779.1"/>
    </source>
</evidence>
<evidence type="ECO:0000313" key="13">
    <source>
        <dbReference type="Proteomes" id="UP000306631"/>
    </source>
</evidence>
<proteinExistence type="inferred from homology"/>
<evidence type="ECO:0000256" key="10">
    <source>
        <dbReference type="ARBA" id="ARBA00030775"/>
    </source>
</evidence>
<dbReference type="Pfam" id="PF12019">
    <property type="entry name" value="GspH"/>
    <property type="match status" value="1"/>
</dbReference>
<evidence type="ECO:0000256" key="6">
    <source>
        <dbReference type="ARBA" id="ARBA00022692"/>
    </source>
</evidence>
<evidence type="ECO:0000256" key="9">
    <source>
        <dbReference type="ARBA" id="ARBA00025772"/>
    </source>
</evidence>
<dbReference type="OrthoDB" id="2313614at2"/>
<evidence type="ECO:0000256" key="5">
    <source>
        <dbReference type="ARBA" id="ARBA00022519"/>
    </source>
</evidence>
<dbReference type="GO" id="GO:0015628">
    <property type="term" value="P:protein secretion by the type II secretion system"/>
    <property type="evidence" value="ECO:0007669"/>
    <property type="project" value="InterPro"/>
</dbReference>
<keyword evidence="4" id="KW-0488">Methylation</keyword>
<sequence length="178" mass="19316">MRPVTRPPPQAAGLSLIQLLLALGLLAGLATLALPGFQDVLDRTRVDTMRMQLLTAFAAARSTAISRRHAVSVCASDDGRHCSLDWSAGWLIYRDRGRQDQPAAPDDVLHYQPGQRARGIRATATSGRPTLRYGANGRSLGSNLTIALCLRDERRGDVIVNNTGRARSLTYRGTEPCP</sequence>
<protein>
    <recommendedName>
        <fullName evidence="2">Type II secretion system protein H</fullName>
    </recommendedName>
    <alternativeName>
        <fullName evidence="10">General secretion pathway protein H</fullName>
    </alternativeName>
</protein>
<evidence type="ECO:0000256" key="2">
    <source>
        <dbReference type="ARBA" id="ARBA00021549"/>
    </source>
</evidence>
<comment type="similarity">
    <text evidence="9">Belongs to the GSP H family.</text>
</comment>
<dbReference type="InterPro" id="IPR022346">
    <property type="entry name" value="T2SS_GspH"/>
</dbReference>
<dbReference type="InterPro" id="IPR045584">
    <property type="entry name" value="Pilin-like"/>
</dbReference>
<evidence type="ECO:0000256" key="3">
    <source>
        <dbReference type="ARBA" id="ARBA00022475"/>
    </source>
</evidence>
<keyword evidence="3" id="KW-1003">Cell membrane</keyword>
<dbReference type="EMBL" id="SRYW01000023">
    <property type="protein sequence ID" value="TGY31779.1"/>
    <property type="molecule type" value="Genomic_DNA"/>
</dbReference>
<comment type="caution">
    <text evidence="12">The sequence shown here is derived from an EMBL/GenBank/DDBJ whole genome shotgun (WGS) entry which is preliminary data.</text>
</comment>
<keyword evidence="8" id="KW-0472">Membrane</keyword>
<evidence type="ECO:0000256" key="4">
    <source>
        <dbReference type="ARBA" id="ARBA00022481"/>
    </source>
</evidence>
<gene>
    <name evidence="12" type="ORF">E5352_18210</name>
</gene>
<accession>A0A4S2CSK7</accession>